<dbReference type="Proteomes" id="UP000253676">
    <property type="component" value="Unassembled WGS sequence"/>
</dbReference>
<dbReference type="RefSeq" id="WP_113634403.1">
    <property type="nucleotide sequence ID" value="NZ_QNUX01000004.1"/>
</dbReference>
<protein>
    <recommendedName>
        <fullName evidence="3">Lipocalin-like domain-containing protein</fullName>
    </recommendedName>
</protein>
<gene>
    <name evidence="1" type="ORF">DR980_06330</name>
</gene>
<organism evidence="1 2">
    <name type="scientific">Flavobacterium psychrolimnae</name>
    <dbReference type="NCBI Taxonomy" id="249351"/>
    <lineage>
        <taxon>Bacteria</taxon>
        <taxon>Pseudomonadati</taxon>
        <taxon>Bacteroidota</taxon>
        <taxon>Flavobacteriia</taxon>
        <taxon>Flavobacteriales</taxon>
        <taxon>Flavobacteriaceae</taxon>
        <taxon>Flavobacterium</taxon>
    </lineage>
</organism>
<sequence>MKTLIIALLLTISTCLGQSSIEKNSQNKLIHKWELKQFEYAEKNGVIVTVTLTKYADVVSFEFKDNQTLEVIYSNAKKENYLWKYKRNLIEITSVDTQNFNAEIIGAFEIYFQDKISQLFLQRKNDPHHGIMLKL</sequence>
<reference evidence="1 2" key="1">
    <citation type="submission" date="2018-07" db="EMBL/GenBank/DDBJ databases">
        <title>Complete genome sequence of Flavobacterium psychrolimnae LMG 22018.</title>
        <authorList>
            <person name="Kim D.-U."/>
        </authorList>
    </citation>
    <scope>NUCLEOTIDE SEQUENCE [LARGE SCALE GENOMIC DNA]</scope>
    <source>
        <strain evidence="1 2">LMG 22018</strain>
    </source>
</reference>
<accession>A0A366B411</accession>
<name>A0A366B411_9FLAO</name>
<comment type="caution">
    <text evidence="1">The sequence shown here is derived from an EMBL/GenBank/DDBJ whole genome shotgun (WGS) entry which is preliminary data.</text>
</comment>
<evidence type="ECO:0008006" key="3">
    <source>
        <dbReference type="Google" id="ProtNLM"/>
    </source>
</evidence>
<proteinExistence type="predicted"/>
<dbReference type="AlphaFoldDB" id="A0A366B411"/>
<keyword evidence="2" id="KW-1185">Reference proteome</keyword>
<dbReference type="EMBL" id="QNUX01000004">
    <property type="protein sequence ID" value="RBN50944.1"/>
    <property type="molecule type" value="Genomic_DNA"/>
</dbReference>
<evidence type="ECO:0000313" key="1">
    <source>
        <dbReference type="EMBL" id="RBN50944.1"/>
    </source>
</evidence>
<evidence type="ECO:0000313" key="2">
    <source>
        <dbReference type="Proteomes" id="UP000253676"/>
    </source>
</evidence>
<dbReference type="OrthoDB" id="1361758at2"/>